<dbReference type="AlphaFoldDB" id="A0A838ZJ22"/>
<proteinExistence type="predicted"/>
<dbReference type="PANTHER" id="PTHR34818:SF1">
    <property type="entry name" value="PROTEIN BLI-3"/>
    <property type="match status" value="1"/>
</dbReference>
<dbReference type="Gene3D" id="2.30.110.10">
    <property type="entry name" value="Electron Transport, Fmn-binding Protein, Chain A"/>
    <property type="match status" value="1"/>
</dbReference>
<dbReference type="Proteomes" id="UP000552241">
    <property type="component" value="Unassembled WGS sequence"/>
</dbReference>
<reference evidence="2 3" key="1">
    <citation type="submission" date="2020-07" db="EMBL/GenBank/DDBJ databases">
        <title>Moheibacter lacus sp. nov., a member of the family Flavobacteriaceae isolated from freshwater lake sediment.</title>
        <authorList>
            <person name="Liu Y."/>
        </authorList>
    </citation>
    <scope>NUCLEOTIDE SEQUENCE [LARGE SCALE GENOMIC DNA]</scope>
    <source>
        <strain evidence="2 3">BDHS18</strain>
    </source>
</reference>
<protein>
    <submittedName>
        <fullName evidence="2">Pyridoxamine 5'-phosphate oxidase family protein</fullName>
    </submittedName>
</protein>
<gene>
    <name evidence="2" type="ORF">HU137_01050</name>
</gene>
<feature type="domain" description="General stress protein FMN-binding split barrel" evidence="1">
    <location>
        <begin position="1"/>
        <end position="142"/>
    </location>
</feature>
<dbReference type="InterPro" id="IPR052917">
    <property type="entry name" value="Stress-Dev_Protein"/>
</dbReference>
<dbReference type="InterPro" id="IPR012349">
    <property type="entry name" value="Split_barrel_FMN-bd"/>
</dbReference>
<accession>A0A838ZJ22</accession>
<dbReference type="Pfam" id="PF16242">
    <property type="entry name" value="Pyrid_ox_like"/>
    <property type="match status" value="1"/>
</dbReference>
<keyword evidence="3" id="KW-1185">Reference proteome</keyword>
<sequence length="151" mass="17288">MVNKIDIGMLCTHTDDSKHVHAVPMSRQEVDDHGNIWFIYSALSESFKHLQKDSSVCLLYSDPGSYNFLSIHAETETTQDKARIDKYWNKMMDGWFEQGKDDVNIRILKVMPQEAHYWDTKSNKLVTFFKAAVSGISGEDLDVGREGDLNI</sequence>
<evidence type="ECO:0000259" key="1">
    <source>
        <dbReference type="Pfam" id="PF16242"/>
    </source>
</evidence>
<dbReference type="PANTHER" id="PTHR34818">
    <property type="entry name" value="PROTEIN BLI-3"/>
    <property type="match status" value="1"/>
</dbReference>
<comment type="caution">
    <text evidence="2">The sequence shown here is derived from an EMBL/GenBank/DDBJ whole genome shotgun (WGS) entry which is preliminary data.</text>
</comment>
<dbReference type="EMBL" id="JACDZE010000001">
    <property type="protein sequence ID" value="MBA5628354.1"/>
    <property type="molecule type" value="Genomic_DNA"/>
</dbReference>
<name>A0A838ZJ22_9FLAO</name>
<organism evidence="2 3">
    <name type="scientific">Moheibacter lacus</name>
    <dbReference type="NCBI Taxonomy" id="2745851"/>
    <lineage>
        <taxon>Bacteria</taxon>
        <taxon>Pseudomonadati</taxon>
        <taxon>Bacteroidota</taxon>
        <taxon>Flavobacteriia</taxon>
        <taxon>Flavobacteriales</taxon>
        <taxon>Weeksellaceae</taxon>
        <taxon>Moheibacter</taxon>
    </lineage>
</organism>
<evidence type="ECO:0000313" key="3">
    <source>
        <dbReference type="Proteomes" id="UP000552241"/>
    </source>
</evidence>
<dbReference type="InterPro" id="IPR038725">
    <property type="entry name" value="YdaG_split_barrel_FMN-bd"/>
</dbReference>
<dbReference type="SUPFAM" id="SSF50475">
    <property type="entry name" value="FMN-binding split barrel"/>
    <property type="match status" value="1"/>
</dbReference>
<evidence type="ECO:0000313" key="2">
    <source>
        <dbReference type="EMBL" id="MBA5628354.1"/>
    </source>
</evidence>